<keyword evidence="2" id="KW-1185">Reference proteome</keyword>
<organism evidence="2 3">
    <name type="scientific">Dinoponera quadriceps</name>
    <name type="common">South American ant</name>
    <dbReference type="NCBI Taxonomy" id="609295"/>
    <lineage>
        <taxon>Eukaryota</taxon>
        <taxon>Metazoa</taxon>
        <taxon>Ecdysozoa</taxon>
        <taxon>Arthropoda</taxon>
        <taxon>Hexapoda</taxon>
        <taxon>Insecta</taxon>
        <taxon>Pterygota</taxon>
        <taxon>Neoptera</taxon>
        <taxon>Endopterygota</taxon>
        <taxon>Hymenoptera</taxon>
        <taxon>Apocrita</taxon>
        <taxon>Aculeata</taxon>
        <taxon>Formicoidea</taxon>
        <taxon>Formicidae</taxon>
        <taxon>Ponerinae</taxon>
        <taxon>Ponerini</taxon>
        <taxon>Dinoponera</taxon>
    </lineage>
</organism>
<protein>
    <submittedName>
        <fullName evidence="3">EF-hand domain-containing family member B-like</fullName>
    </submittedName>
</protein>
<dbReference type="KEGG" id="dqu:106752199"/>
<name>A0A6P3YFJ8_DINQU</name>
<evidence type="ECO:0000259" key="1">
    <source>
        <dbReference type="Pfam" id="PF25325"/>
    </source>
</evidence>
<dbReference type="RefSeq" id="XP_014489213.1">
    <property type="nucleotide sequence ID" value="XM_014633727.1"/>
</dbReference>
<reference evidence="3" key="1">
    <citation type="submission" date="2025-08" db="UniProtKB">
        <authorList>
            <consortium name="RefSeq"/>
        </authorList>
    </citation>
    <scope>IDENTIFICATION</scope>
</reference>
<sequence>MPVLPKMQQASSASSDYVTTYGDSIGNISTFDDTQVHAAGLPSARSNRPSMMLIRADVSSKKDLDDQTAIHCSIPPDIFTKHGLTRTDLFMARNKEEIRSIFEDVGFKFPKNSFDSLWQEALLKDRTGGVCVETFRQLLVVSGCCAAKEETCE</sequence>
<dbReference type="Pfam" id="PF25325">
    <property type="entry name" value="EF-hand_EFHB_C"/>
    <property type="match status" value="1"/>
</dbReference>
<feature type="domain" description="EFHB C-terminal EF-hand" evidence="1">
    <location>
        <begin position="74"/>
        <end position="139"/>
    </location>
</feature>
<evidence type="ECO:0000313" key="2">
    <source>
        <dbReference type="Proteomes" id="UP000515204"/>
    </source>
</evidence>
<dbReference type="OrthoDB" id="2096280at2759"/>
<gene>
    <name evidence="3" type="primary">LOC106752199</name>
</gene>
<dbReference type="GeneID" id="106752199"/>
<evidence type="ECO:0000313" key="3">
    <source>
        <dbReference type="RefSeq" id="XP_014489213.1"/>
    </source>
</evidence>
<dbReference type="AlphaFoldDB" id="A0A6P3YFJ8"/>
<accession>A0A6P3YFJ8</accession>
<proteinExistence type="predicted"/>
<dbReference type="Proteomes" id="UP000515204">
    <property type="component" value="Unplaced"/>
</dbReference>
<dbReference type="InterPro" id="IPR057428">
    <property type="entry name" value="EFHB_EF-hand_C"/>
</dbReference>